<dbReference type="Pfam" id="PF00353">
    <property type="entry name" value="HemolysinCabind"/>
    <property type="match status" value="4"/>
</dbReference>
<dbReference type="InterPro" id="IPR018511">
    <property type="entry name" value="Hemolysin-typ_Ca-bd_CS"/>
</dbReference>
<sequence length="1242" mass="132135">MSKYSKTIIELSDLQRAALQNFKDSNSYAGGYLYIRSIVESQHQQGHNNDVSKDLEIISNWLANAASINSNDSTFKSEFVRTTTKAAGRQLGIEISDQKFQTESNRLAINVFDSILENNGIPPAEDIINMDVKQAVDGLDLPAWAWAGTLGDALPILFGGLGRDFKSVTEESTGNYMKNLGIAIQSNIEGAEGALPNALAEAIARALISGQDGINALIDALRPQVANAANSTSPLILDLDGDGVETISVKENIHFDHDGNGFAERTGWAGPDDGLLVWDRNNNGKIDDGSELFGNHTRRTDGRRADNGFAALSDLDSNGDGKFDASDDAFTKLRVWKDANSDGRVSEGELVTLAEAGVRSIDLSYETSTHKDDAGNQHRQTGSYTKADGTKGGVTDVWFEMDHAKSIDKRIEALSPEIMALPELSGAGNIPSLRQAMARDTSGRLRDLVEQFTKERNSIARASLFENILFIWSGVEAISPNSRGSYLSDARKLHVMEAFLGTPFTQNGNPNPGPDAAKAVLDAYEQLRTHLYGGLLLKSYYADLFEKIAIADISKDGITFDVSGLVDALRERFAADKTQCIDDISEIALGFNGLGQRGKDIVLALQKIGISGNDEFSEALSDFGLFGDDHVIGDAGDDRLRGGRGNDKLEGRAGNDHLDGGEGNDTLYGGDGDDSLIGGAGNDTLYGGNGNDSLIGDAGNDTLYGGDGNDSLIGGVGNDRLYGGDGNDTLIGGAGDDFLDGGWGSDTYRFGRRSGNDTIADSGPDRHGTSGDTVVFDADITPNDLTFNRVNNGYDLVITIVGTGNTLTIKEFGKRVTWGPGYGIDQFKFSDGTILDPFAIAAIAAIGTSGNDVLFGTSGNDTLRGHDGDDILRAGAGDDILDGGLGDDYLDGGEGSDAYLFGRRSGNDTIADSGSDFYKKGVDTVVFDADIMPNALTFKRLNDGGDLVITIAGSGNTLTIKGFGMSVTRGWGYGIEQFKFADGTILDPFAIAAIAAVGTSGNDELHGTSGNDTLRGHDGDDILRAGAGDDILDGGLGDDLLDGARGSDTYLFGRRSGNDVITESWDHNASSIDSVIFDADISVKDLTFKRVYSSRDLVITITDSGNTLTIKNFYDDPRYGIEQLKFTDGTVLDRPAVRDIRALEALAAHALYRSATKLASNDDPMLDGKSSSYGEVNTLQRGAENATHSRPHSHTNNLLPVDTQVDQLVSAMAAFSPQTPGQSTSPNDPKPALAPMLAANWQ</sequence>
<dbReference type="InterPro" id="IPR010566">
    <property type="entry name" value="Haemolys_ca-bd"/>
</dbReference>
<dbReference type="GO" id="GO:0005509">
    <property type="term" value="F:calcium ion binding"/>
    <property type="evidence" value="ECO:0007669"/>
    <property type="project" value="InterPro"/>
</dbReference>
<dbReference type="SUPFAM" id="SSF51120">
    <property type="entry name" value="beta-Roll"/>
    <property type="match status" value="4"/>
</dbReference>
<evidence type="ECO:0000259" key="5">
    <source>
        <dbReference type="Pfam" id="PF06594"/>
    </source>
</evidence>
<dbReference type="EC" id="5.1.3.-" evidence="6"/>
<proteinExistence type="predicted"/>
<keyword evidence="3" id="KW-0106">Calcium</keyword>
<evidence type="ECO:0000256" key="1">
    <source>
        <dbReference type="ARBA" id="ARBA00004613"/>
    </source>
</evidence>
<keyword evidence="6" id="KW-0413">Isomerase</keyword>
<evidence type="ECO:0000256" key="2">
    <source>
        <dbReference type="ARBA" id="ARBA00022525"/>
    </source>
</evidence>
<dbReference type="AlphaFoldDB" id="A0A5E4UML0"/>
<dbReference type="InterPro" id="IPR018247">
    <property type="entry name" value="EF_Hand_1_Ca_BS"/>
</dbReference>
<feature type="region of interest" description="Disordered" evidence="4">
    <location>
        <begin position="637"/>
        <end position="666"/>
    </location>
</feature>
<feature type="compositionally biased region" description="Basic and acidic residues" evidence="4">
    <location>
        <begin position="637"/>
        <end position="660"/>
    </location>
</feature>
<dbReference type="Proteomes" id="UP000414233">
    <property type="component" value="Unassembled WGS sequence"/>
</dbReference>
<feature type="domain" description="Haemolysin-type calcium binding-related" evidence="5">
    <location>
        <begin position="1096"/>
        <end position="1134"/>
    </location>
</feature>
<dbReference type="GO" id="GO:0005576">
    <property type="term" value="C:extracellular region"/>
    <property type="evidence" value="ECO:0007669"/>
    <property type="project" value="UniProtKB-SubCell"/>
</dbReference>
<dbReference type="PANTHER" id="PTHR38340:SF1">
    <property type="entry name" value="S-LAYER PROTEIN"/>
    <property type="match status" value="1"/>
</dbReference>
<dbReference type="InterPro" id="IPR011049">
    <property type="entry name" value="Serralysin-like_metalloprot_C"/>
</dbReference>
<dbReference type="PROSITE" id="PS00018">
    <property type="entry name" value="EF_HAND_1"/>
    <property type="match status" value="1"/>
</dbReference>
<dbReference type="RefSeq" id="WP_150696896.1">
    <property type="nucleotide sequence ID" value="NZ_CABPRZ010000007.1"/>
</dbReference>
<evidence type="ECO:0000256" key="3">
    <source>
        <dbReference type="ARBA" id="ARBA00022837"/>
    </source>
</evidence>
<reference evidence="6 7" key="1">
    <citation type="submission" date="2019-08" db="EMBL/GenBank/DDBJ databases">
        <authorList>
            <person name="Peeters C."/>
        </authorList>
    </citation>
    <scope>NUCLEOTIDE SEQUENCE [LARGE SCALE GENOMIC DNA]</scope>
    <source>
        <strain evidence="6 7">LMG 30175</strain>
    </source>
</reference>
<evidence type="ECO:0000256" key="4">
    <source>
        <dbReference type="SAM" id="MobiDB-lite"/>
    </source>
</evidence>
<feature type="domain" description="Haemolysin-type calcium binding-related" evidence="5">
    <location>
        <begin position="946"/>
        <end position="987"/>
    </location>
</feature>
<dbReference type="GO" id="GO:0016853">
    <property type="term" value="F:isomerase activity"/>
    <property type="evidence" value="ECO:0007669"/>
    <property type="project" value="UniProtKB-KW"/>
</dbReference>
<dbReference type="PANTHER" id="PTHR38340">
    <property type="entry name" value="S-LAYER PROTEIN"/>
    <property type="match status" value="1"/>
</dbReference>
<feature type="domain" description="Haemolysin-type calcium binding-related" evidence="5">
    <location>
        <begin position="795"/>
        <end position="836"/>
    </location>
</feature>
<dbReference type="InterPro" id="IPR001343">
    <property type="entry name" value="Hemolysn_Ca-bd"/>
</dbReference>
<comment type="subcellular location">
    <subcellularLocation>
        <location evidence="1">Secreted</location>
    </subcellularLocation>
</comment>
<dbReference type="InterPro" id="IPR050557">
    <property type="entry name" value="RTX_toxin/Mannuronan_C5-epim"/>
</dbReference>
<dbReference type="Pfam" id="PF06594">
    <property type="entry name" value="HCBP_related"/>
    <property type="match status" value="3"/>
</dbReference>
<evidence type="ECO:0000313" key="7">
    <source>
        <dbReference type="Proteomes" id="UP000414233"/>
    </source>
</evidence>
<name>A0A5E4UML0_9BURK</name>
<gene>
    <name evidence="6" type="primary">algE1</name>
    <name evidence="6" type="ORF">PTE30175_01982</name>
</gene>
<feature type="region of interest" description="Disordered" evidence="4">
    <location>
        <begin position="367"/>
        <end position="387"/>
    </location>
</feature>
<keyword evidence="7" id="KW-1185">Reference proteome</keyword>
<dbReference type="PROSITE" id="PS00330">
    <property type="entry name" value="HEMOLYSIN_CALCIUM"/>
    <property type="match status" value="9"/>
</dbReference>
<accession>A0A5E4UML0</accession>
<evidence type="ECO:0000313" key="6">
    <source>
        <dbReference type="EMBL" id="VVD99559.1"/>
    </source>
</evidence>
<keyword evidence="2" id="KW-0964">Secreted</keyword>
<dbReference type="OrthoDB" id="9047490at2"/>
<dbReference type="PRINTS" id="PR00313">
    <property type="entry name" value="CABNDNGRPT"/>
</dbReference>
<protein>
    <submittedName>
        <fullName evidence="6">Poly(Beta-D-mannuronate) C5 epimerase 1</fullName>
        <ecNumber evidence="6">5.1.3.-</ecNumber>
    </submittedName>
</protein>
<dbReference type="Gene3D" id="2.150.10.10">
    <property type="entry name" value="Serralysin-like metalloprotease, C-terminal"/>
    <property type="match status" value="4"/>
</dbReference>
<organism evidence="6 7">
    <name type="scientific">Pandoraea terrae</name>
    <dbReference type="NCBI Taxonomy" id="1537710"/>
    <lineage>
        <taxon>Bacteria</taxon>
        <taxon>Pseudomonadati</taxon>
        <taxon>Pseudomonadota</taxon>
        <taxon>Betaproteobacteria</taxon>
        <taxon>Burkholderiales</taxon>
        <taxon>Burkholderiaceae</taxon>
        <taxon>Pandoraea</taxon>
    </lineage>
</organism>
<dbReference type="EMBL" id="CABPRZ010000007">
    <property type="protein sequence ID" value="VVD99559.1"/>
    <property type="molecule type" value="Genomic_DNA"/>
</dbReference>